<keyword evidence="1" id="KW-0472">Membrane</keyword>
<dbReference type="RefSeq" id="WP_003775571.1">
    <property type="nucleotide sequence ID" value="NZ_ACLK02000003.1"/>
</dbReference>
<feature type="transmembrane region" description="Helical" evidence="1">
    <location>
        <begin position="76"/>
        <end position="102"/>
    </location>
</feature>
<evidence type="ECO:0000256" key="1">
    <source>
        <dbReference type="SAM" id="Phobius"/>
    </source>
</evidence>
<organism evidence="2 3">
    <name type="scientific">Erysipelothrix rhusiopathiae ATCC 19414</name>
    <dbReference type="NCBI Taxonomy" id="525280"/>
    <lineage>
        <taxon>Bacteria</taxon>
        <taxon>Bacillati</taxon>
        <taxon>Bacillota</taxon>
        <taxon>Erysipelotrichia</taxon>
        <taxon>Erysipelotrichales</taxon>
        <taxon>Erysipelotrichaceae</taxon>
        <taxon>Erysipelothrix</taxon>
    </lineage>
</organism>
<feature type="transmembrane region" description="Helical" evidence="1">
    <location>
        <begin position="205"/>
        <end position="222"/>
    </location>
</feature>
<sequence>MDGAMHVSGMQIAMMVVSFVFIIAMMVVLLGRYRRDEDLSRTLIWGLVIFMGTNAIVNGFGVVLNKTSWFLSLPQLAQLMLFTVVVALSFVIISFFVMKAFVKKHLNENTPIMMILGFMLMNVFQTAMSLMNYIMLSLAINKGDTAKFIGDNTNPEMVQNAIDSVLAIQPIGYLDVSVSVLADFIAYATVLIILYRLFTSRKDRGVSYAIIAVGILVSYRLVIEFAKYQIASPLLLIAIKLVVSSLVGYTGYIFYKEDF</sequence>
<dbReference type="STRING" id="1648.A2I91_07895"/>
<evidence type="ECO:0000313" key="3">
    <source>
        <dbReference type="Proteomes" id="UP000003028"/>
    </source>
</evidence>
<evidence type="ECO:0000313" key="2">
    <source>
        <dbReference type="EMBL" id="EFY08243.1"/>
    </source>
</evidence>
<comment type="caution">
    <text evidence="2">The sequence shown here is derived from an EMBL/GenBank/DDBJ whole genome shotgun (WGS) entry which is preliminary data.</text>
</comment>
<keyword evidence="1" id="KW-0812">Transmembrane</keyword>
<protein>
    <submittedName>
        <fullName evidence="2">Uncharacterized protein</fullName>
    </submittedName>
</protein>
<feature type="transmembrane region" description="Helical" evidence="1">
    <location>
        <begin position="114"/>
        <end position="135"/>
    </location>
</feature>
<feature type="transmembrane region" description="Helical" evidence="1">
    <location>
        <begin position="12"/>
        <end position="31"/>
    </location>
</feature>
<dbReference type="OrthoDB" id="1654122at2"/>
<dbReference type="AlphaFoldDB" id="E7FXL9"/>
<dbReference type="EMBL" id="ACLK02000003">
    <property type="protein sequence ID" value="EFY08243.1"/>
    <property type="molecule type" value="Genomic_DNA"/>
</dbReference>
<dbReference type="Proteomes" id="UP000003028">
    <property type="component" value="Unassembled WGS sequence"/>
</dbReference>
<feature type="transmembrane region" description="Helical" evidence="1">
    <location>
        <begin position="43"/>
        <end position="64"/>
    </location>
</feature>
<accession>E7FXL9</accession>
<gene>
    <name evidence="2" type="ORF">HMPREF0357_11396</name>
</gene>
<feature type="transmembrane region" description="Helical" evidence="1">
    <location>
        <begin position="176"/>
        <end position="198"/>
    </location>
</feature>
<name>E7FXL9_ERYRH</name>
<reference evidence="2" key="1">
    <citation type="submission" date="2011-01" db="EMBL/GenBank/DDBJ databases">
        <authorList>
            <person name="Muzny D."/>
            <person name="Qin X."/>
            <person name="Buhay C."/>
            <person name="Dugan-Rocha S."/>
            <person name="Ding Y."/>
            <person name="Chen G."/>
            <person name="Hawes A."/>
            <person name="Holder M."/>
            <person name="Jhangiani S."/>
            <person name="Johnson A."/>
            <person name="Khan Z."/>
            <person name="Li Z."/>
            <person name="Liu W."/>
            <person name="Liu X."/>
            <person name="Perez L."/>
            <person name="Shen H."/>
            <person name="Wang Q."/>
            <person name="Watt J."/>
            <person name="Xi L."/>
            <person name="Xin Y."/>
            <person name="Zhou J."/>
            <person name="Deng J."/>
            <person name="Jiang H."/>
            <person name="Liu Y."/>
            <person name="Qu J."/>
            <person name="Song X.-Z."/>
            <person name="Zhang L."/>
            <person name="Villasana D."/>
            <person name="Johnson A."/>
            <person name="Liu J."/>
            <person name="Liyanage D."/>
            <person name="Lorensuhewa L."/>
            <person name="Robinson T."/>
            <person name="Song A."/>
            <person name="Song B.-B."/>
            <person name="Dinh H."/>
            <person name="Thornton R."/>
            <person name="Coyle M."/>
            <person name="Francisco L."/>
            <person name="Jackson L."/>
            <person name="Javaid M."/>
            <person name="Korchina V."/>
            <person name="Kovar C."/>
            <person name="Mata R."/>
            <person name="Mathew T."/>
            <person name="Ngo R."/>
            <person name="Nguyen L."/>
            <person name="Nguyen N."/>
            <person name="Okwuonu G."/>
            <person name="Ongeri F."/>
            <person name="Pham C."/>
            <person name="Simmons D."/>
            <person name="Wilczek-Boney K."/>
            <person name="Hale W."/>
            <person name="Jakkamsetti A."/>
            <person name="Pham P."/>
            <person name="Ruth R."/>
            <person name="San Lucas F."/>
            <person name="Warren J."/>
            <person name="Zhang J."/>
            <person name="Zhao Z."/>
            <person name="Zhou C."/>
            <person name="Zhu D."/>
            <person name="Lee S."/>
            <person name="Bess C."/>
            <person name="Blankenburg K."/>
            <person name="Forbes L."/>
            <person name="Fu Q."/>
            <person name="Gubbala S."/>
            <person name="Hirani K."/>
            <person name="Jayaseelan J.C."/>
            <person name="Lara F."/>
            <person name="Munidasa M."/>
            <person name="Palculict T."/>
            <person name="Patil S."/>
            <person name="Pu L.-L."/>
            <person name="Saada N."/>
            <person name="Tang L."/>
            <person name="Weissenberger G."/>
            <person name="Zhu Y."/>
            <person name="Hemphill L."/>
            <person name="Shang Y."/>
            <person name="Youmans B."/>
            <person name="Ayvaz T."/>
            <person name="Ross M."/>
            <person name="Santibanez J."/>
            <person name="Aqrawi P."/>
            <person name="Gross S."/>
            <person name="Joshi V."/>
            <person name="Fowler G."/>
            <person name="Nazareth L."/>
            <person name="Reid J."/>
            <person name="Worley K."/>
            <person name="Petrosino J."/>
            <person name="Highlander S."/>
            <person name="Gibbs R."/>
        </authorList>
    </citation>
    <scope>NUCLEOTIDE SEQUENCE [LARGE SCALE GENOMIC DNA]</scope>
    <source>
        <strain evidence="2">ATCC 19414</strain>
    </source>
</reference>
<keyword evidence="1" id="KW-1133">Transmembrane helix</keyword>
<keyword evidence="3" id="KW-1185">Reference proteome</keyword>
<proteinExistence type="predicted"/>
<feature type="transmembrane region" description="Helical" evidence="1">
    <location>
        <begin position="234"/>
        <end position="255"/>
    </location>
</feature>